<organism evidence="1 2">
    <name type="scientific">Reinekea forsetii</name>
    <dbReference type="NCBI Taxonomy" id="1336806"/>
    <lineage>
        <taxon>Bacteria</taxon>
        <taxon>Pseudomonadati</taxon>
        <taxon>Pseudomonadota</taxon>
        <taxon>Gammaproteobacteria</taxon>
        <taxon>Oceanospirillales</taxon>
        <taxon>Saccharospirillaceae</taxon>
        <taxon>Reinekea</taxon>
    </lineage>
</organism>
<evidence type="ECO:0000313" key="1">
    <source>
        <dbReference type="EMBL" id="ATX76880.1"/>
    </source>
</evidence>
<dbReference type="EMBL" id="CP011797">
    <property type="protein sequence ID" value="ATX76880.1"/>
    <property type="molecule type" value="Genomic_DNA"/>
</dbReference>
<dbReference type="AlphaFoldDB" id="A0A2K8KQ50"/>
<dbReference type="OrthoDB" id="14198at2"/>
<name>A0A2K8KQ50_9GAMM</name>
<proteinExistence type="predicted"/>
<sequence length="130" mass="14719">MFQIPDTNRLRAILLECAQKEATLDYKSLTAQLGFQPPNSIGQTTALLEACQEDDALLELPQLAAVVIQKSGEPYPRPGFFQKLMQLGVYQGLDNGAAAQMWHQNELERVYRYYQLTQNIPTDDLSDQEQ</sequence>
<dbReference type="KEGG" id="rfo:REIFOR_01742"/>
<reference evidence="1 2" key="1">
    <citation type="journal article" date="2017" name="Environ. Microbiol.">
        <title>Genomic and physiological analyses of 'Reinekea forsetii' reveal a versatile opportunistic lifestyle during spring algae blooms.</title>
        <authorList>
            <person name="Avci B."/>
            <person name="Hahnke R.L."/>
            <person name="Chafee M."/>
            <person name="Fischer T."/>
            <person name="Gruber-Vodicka H."/>
            <person name="Tegetmeyer H.E."/>
            <person name="Harder J."/>
            <person name="Fuchs B.M."/>
            <person name="Amann R.I."/>
            <person name="Teeling H."/>
        </authorList>
    </citation>
    <scope>NUCLEOTIDE SEQUENCE [LARGE SCALE GENOMIC DNA]</scope>
    <source>
        <strain evidence="1 2">Hel1_31_D35</strain>
    </source>
</reference>
<dbReference type="RefSeq" id="WP_100257188.1">
    <property type="nucleotide sequence ID" value="NZ_CP011797.1"/>
</dbReference>
<accession>A0A2K8KQ50</accession>
<evidence type="ECO:0000313" key="2">
    <source>
        <dbReference type="Proteomes" id="UP000229757"/>
    </source>
</evidence>
<dbReference type="Proteomes" id="UP000229757">
    <property type="component" value="Chromosome"/>
</dbReference>
<protein>
    <submittedName>
        <fullName evidence="1">Uncharacterized protein</fullName>
    </submittedName>
</protein>
<gene>
    <name evidence="1" type="ORF">REIFOR_01742</name>
</gene>
<keyword evidence="2" id="KW-1185">Reference proteome</keyword>